<keyword evidence="3" id="KW-1185">Reference proteome</keyword>
<dbReference type="Pfam" id="PF03843">
    <property type="entry name" value="Slp"/>
    <property type="match status" value="1"/>
</dbReference>
<evidence type="ECO:0000313" key="2">
    <source>
        <dbReference type="EMBL" id="SMQ68721.1"/>
    </source>
</evidence>
<evidence type="ECO:0000256" key="1">
    <source>
        <dbReference type="SAM" id="SignalP"/>
    </source>
</evidence>
<protein>
    <submittedName>
        <fullName evidence="2">Outer membrane lipoprotein</fullName>
    </submittedName>
</protein>
<dbReference type="PANTHER" id="PTHR37530">
    <property type="entry name" value="OUTER MEMBRANE PROTEIN SLP"/>
    <property type="match status" value="1"/>
</dbReference>
<dbReference type="RefSeq" id="WP_086434724.1">
    <property type="nucleotide sequence ID" value="NZ_FXWH01000001.1"/>
</dbReference>
<evidence type="ECO:0000313" key="3">
    <source>
        <dbReference type="Proteomes" id="UP000194450"/>
    </source>
</evidence>
<proteinExistence type="predicted"/>
<name>A0A1Y6F5A0_9GAMM</name>
<dbReference type="InterPro" id="IPR004658">
    <property type="entry name" value="OMP_Slp"/>
</dbReference>
<keyword evidence="1" id="KW-0732">Signal</keyword>
<organism evidence="2 3">
    <name type="scientific">Pseudidiomarina planktonica</name>
    <dbReference type="NCBI Taxonomy" id="1323738"/>
    <lineage>
        <taxon>Bacteria</taxon>
        <taxon>Pseudomonadati</taxon>
        <taxon>Pseudomonadota</taxon>
        <taxon>Gammaproteobacteria</taxon>
        <taxon>Alteromonadales</taxon>
        <taxon>Idiomarinaceae</taxon>
        <taxon>Pseudidiomarina</taxon>
    </lineage>
</organism>
<dbReference type="PIRSF" id="PIRSF004982">
    <property type="entry name" value="SlP"/>
    <property type="match status" value="1"/>
</dbReference>
<dbReference type="AlphaFoldDB" id="A0A1Y6F5A0"/>
<feature type="chain" id="PRO_5010993063" evidence="1">
    <location>
        <begin position="22"/>
        <end position="198"/>
    </location>
</feature>
<dbReference type="Proteomes" id="UP000194450">
    <property type="component" value="Unassembled WGS sequence"/>
</dbReference>
<feature type="signal peptide" evidence="1">
    <location>
        <begin position="1"/>
        <end position="21"/>
    </location>
</feature>
<dbReference type="PANTHER" id="PTHR37530:SF1">
    <property type="entry name" value="OUTER MEMBRANE PROTEIN SLP"/>
    <property type="match status" value="1"/>
</dbReference>
<accession>A0A1Y6F5A0</accession>
<dbReference type="OrthoDB" id="5295757at2"/>
<dbReference type="PROSITE" id="PS51257">
    <property type="entry name" value="PROKAR_LIPOPROTEIN"/>
    <property type="match status" value="1"/>
</dbReference>
<sequence length="198" mass="22182">MNILKSILISAAALTISACSAIPEELQTPEGTNLVSFERALTQPTEAVGETARWGGVIASVSNTDNGTIIEVVNFDLKNWGRPLVSDESNGRFRAVLESFVDPLVYQKGRSITVVGEVIEPVEGTIDEYKYLFPTVAVTSKKLWTKERKADVQIDYSPLWFRHQFYGPYPYYYRPHTRVRTLETKPARSGGATNQQQH</sequence>
<dbReference type="NCBIfam" id="TIGR00752">
    <property type="entry name" value="slp"/>
    <property type="match status" value="1"/>
</dbReference>
<gene>
    <name evidence="2" type="ORF">SAMN06297229_1695</name>
</gene>
<reference evidence="3" key="1">
    <citation type="submission" date="2017-04" db="EMBL/GenBank/DDBJ databases">
        <authorList>
            <person name="Varghese N."/>
            <person name="Submissions S."/>
        </authorList>
    </citation>
    <scope>NUCLEOTIDE SEQUENCE [LARGE SCALE GENOMIC DNA]</scope>
</reference>
<dbReference type="EMBL" id="FXWH01000001">
    <property type="protein sequence ID" value="SMQ68721.1"/>
    <property type="molecule type" value="Genomic_DNA"/>
</dbReference>
<keyword evidence="2" id="KW-0449">Lipoprotein</keyword>
<dbReference type="GO" id="GO:0019867">
    <property type="term" value="C:outer membrane"/>
    <property type="evidence" value="ECO:0007669"/>
    <property type="project" value="InterPro"/>
</dbReference>